<protein>
    <recommendedName>
        <fullName evidence="12">Fucosyltransferase</fullName>
        <ecNumber evidence="12">2.4.1.-</ecNumber>
    </recommendedName>
</protein>
<evidence type="ECO:0000256" key="6">
    <source>
        <dbReference type="ARBA" id="ARBA00022692"/>
    </source>
</evidence>
<dbReference type="AlphaFoldDB" id="A0A7M5XKP9"/>
<proteinExistence type="inferred from homology"/>
<evidence type="ECO:0000313" key="16">
    <source>
        <dbReference type="Proteomes" id="UP000594262"/>
    </source>
</evidence>
<reference evidence="15" key="1">
    <citation type="submission" date="2021-01" db="UniProtKB">
        <authorList>
            <consortium name="EnsemblMetazoa"/>
        </authorList>
    </citation>
    <scope>IDENTIFICATION</scope>
</reference>
<dbReference type="EC" id="2.4.1.-" evidence="12"/>
<evidence type="ECO:0000313" key="15">
    <source>
        <dbReference type="EnsemblMetazoa" id="CLYHEMP024559.2"/>
    </source>
</evidence>
<dbReference type="FunFam" id="3.40.50.11660:FF:000004">
    <property type="entry name" value="Glycoprotein 3-alpha-L-fucosyltransferase A"/>
    <property type="match status" value="1"/>
</dbReference>
<evidence type="ECO:0000256" key="12">
    <source>
        <dbReference type="RuleBase" id="RU003832"/>
    </source>
</evidence>
<evidence type="ECO:0000256" key="4">
    <source>
        <dbReference type="ARBA" id="ARBA00022676"/>
    </source>
</evidence>
<evidence type="ECO:0000256" key="5">
    <source>
        <dbReference type="ARBA" id="ARBA00022679"/>
    </source>
</evidence>
<dbReference type="EnsemblMetazoa" id="CLYHEMT024559.1">
    <property type="protein sequence ID" value="CLYHEMP024559.1"/>
    <property type="gene ID" value="CLYHEMG024559"/>
</dbReference>
<evidence type="ECO:0000256" key="11">
    <source>
        <dbReference type="ARBA" id="ARBA00023180"/>
    </source>
</evidence>
<feature type="transmembrane region" description="Helical" evidence="12">
    <location>
        <begin position="7"/>
        <end position="27"/>
    </location>
</feature>
<dbReference type="GeneID" id="136810625"/>
<comment type="similarity">
    <text evidence="3 12">Belongs to the glycosyltransferase 10 family.</text>
</comment>
<dbReference type="UniPathway" id="UPA00378"/>
<dbReference type="Gene3D" id="3.40.50.11660">
    <property type="entry name" value="Glycosyl transferase family 10, C-terminal domain"/>
    <property type="match status" value="1"/>
</dbReference>
<dbReference type="EnsemblMetazoa" id="CLYHEMT024559.2">
    <property type="protein sequence ID" value="CLYHEMP024559.2"/>
    <property type="gene ID" value="CLYHEMG024559"/>
</dbReference>
<evidence type="ECO:0000256" key="3">
    <source>
        <dbReference type="ARBA" id="ARBA00008919"/>
    </source>
</evidence>
<dbReference type="InterPro" id="IPR031481">
    <property type="entry name" value="Glyco_tran_10_N"/>
</dbReference>
<keyword evidence="5 12" id="KW-0808">Transferase</keyword>
<keyword evidence="8 12" id="KW-1133">Transmembrane helix</keyword>
<dbReference type="GO" id="GO:0032580">
    <property type="term" value="C:Golgi cisterna membrane"/>
    <property type="evidence" value="ECO:0007669"/>
    <property type="project" value="UniProtKB-SubCell"/>
</dbReference>
<dbReference type="PANTHER" id="PTHR48438:SF1">
    <property type="entry name" value="ALPHA-(1,3)-FUCOSYLTRANSFERASE C-RELATED"/>
    <property type="match status" value="1"/>
</dbReference>
<name>A0A7M5XKP9_9CNID</name>
<keyword evidence="6 12" id="KW-0812">Transmembrane</keyword>
<evidence type="ECO:0000256" key="2">
    <source>
        <dbReference type="ARBA" id="ARBA00004922"/>
    </source>
</evidence>
<evidence type="ECO:0000256" key="9">
    <source>
        <dbReference type="ARBA" id="ARBA00023034"/>
    </source>
</evidence>
<dbReference type="Proteomes" id="UP000594262">
    <property type="component" value="Unplaced"/>
</dbReference>
<dbReference type="InterPro" id="IPR055270">
    <property type="entry name" value="Glyco_tran_10_C"/>
</dbReference>
<sequence length="509" mass="59347">MNLALKLLTTYVLCFTTLTTFFIVYNLRNIPNNNGNLILQNIICNDDHGRRFSKKMRKKFDSASWGEARPADKFTNLKDGRDEVPSLIKLATRLPSSKEKESTEPEGLNEIIKTIKRDIFSLIYKDPRLRYDKELQPDLSKFKEPFSLFGEDQILLRSVFRAREGSIDFDNDRIQKQISLKIKRTDPSKKLILLMFKSNDLNEHGLVTNKCHHKDCIFTNDVSEAENADVIVFNGPSKQMIDHTRNRKNQIWIYHTIESPVHNLNFDTPVQINWTATYRSDSTIPTPYAKFVPFEHIERLPYVADKNYATGKIKLAAFVVSNCDAENGRLDYIWELKKFASVDIYGACGDLKCNRDECFEVIKKDYKFYMAFENSNCREYITEKFFRNALQHDVIPIVMGAHPDDYKRVAPPNSFIHVDEFNSPRQLAEYMHILDNNDDLYNEYFRWKGTGEFINSKFVCRVCAMVQATPSLPFASYDINKMLTSAKHQCLSNDPTNNKWFSWKRKKLK</sequence>
<dbReference type="Pfam" id="PF00852">
    <property type="entry name" value="Glyco_transf_10"/>
    <property type="match status" value="1"/>
</dbReference>
<keyword evidence="11" id="KW-0325">Glycoprotein</keyword>
<dbReference type="GO" id="GO:0000139">
    <property type="term" value="C:Golgi membrane"/>
    <property type="evidence" value="ECO:0007669"/>
    <property type="project" value="UniProtKB-SubCell"/>
</dbReference>
<dbReference type="SUPFAM" id="SSF53756">
    <property type="entry name" value="UDP-Glycosyltransferase/glycogen phosphorylase"/>
    <property type="match status" value="1"/>
</dbReference>
<dbReference type="OrthoDB" id="427096at2759"/>
<dbReference type="PANTHER" id="PTHR48438">
    <property type="entry name" value="ALPHA-(1,3)-FUCOSYLTRANSFERASE C-RELATED"/>
    <property type="match status" value="1"/>
</dbReference>
<dbReference type="Pfam" id="PF17039">
    <property type="entry name" value="Glyco_tran_10_N"/>
    <property type="match status" value="1"/>
</dbReference>
<comment type="pathway">
    <text evidence="2">Protein modification; protein glycosylation.</text>
</comment>
<evidence type="ECO:0000256" key="1">
    <source>
        <dbReference type="ARBA" id="ARBA00004323"/>
    </source>
</evidence>
<keyword evidence="9 12" id="KW-0333">Golgi apparatus</keyword>
<dbReference type="InterPro" id="IPR038577">
    <property type="entry name" value="GT10-like_C_sf"/>
</dbReference>
<dbReference type="InterPro" id="IPR001503">
    <property type="entry name" value="Glyco_trans_10"/>
</dbReference>
<dbReference type="RefSeq" id="XP_066923292.1">
    <property type="nucleotide sequence ID" value="XM_067067191.1"/>
</dbReference>
<feature type="domain" description="Fucosyltransferase N-terminal" evidence="14">
    <location>
        <begin position="189"/>
        <end position="288"/>
    </location>
</feature>
<evidence type="ECO:0000256" key="10">
    <source>
        <dbReference type="ARBA" id="ARBA00023136"/>
    </source>
</evidence>
<evidence type="ECO:0000259" key="13">
    <source>
        <dbReference type="Pfam" id="PF00852"/>
    </source>
</evidence>
<keyword evidence="7" id="KW-0735">Signal-anchor</keyword>
<organism evidence="15 16">
    <name type="scientific">Clytia hemisphaerica</name>
    <dbReference type="NCBI Taxonomy" id="252671"/>
    <lineage>
        <taxon>Eukaryota</taxon>
        <taxon>Metazoa</taxon>
        <taxon>Cnidaria</taxon>
        <taxon>Hydrozoa</taxon>
        <taxon>Hydroidolina</taxon>
        <taxon>Leptothecata</taxon>
        <taxon>Obeliida</taxon>
        <taxon>Clytiidae</taxon>
        <taxon>Clytia</taxon>
    </lineage>
</organism>
<keyword evidence="16" id="KW-1185">Reference proteome</keyword>
<comment type="subcellular location">
    <subcellularLocation>
        <location evidence="1">Golgi apparatus membrane</location>
        <topology evidence="1">Single-pass type II membrane protein</topology>
    </subcellularLocation>
    <subcellularLocation>
        <location evidence="12">Golgi apparatus</location>
        <location evidence="12">Golgi stack membrane</location>
        <topology evidence="12">Single-pass type II membrane protein</topology>
    </subcellularLocation>
</comment>
<dbReference type="GO" id="GO:0008417">
    <property type="term" value="F:fucosyltransferase activity"/>
    <property type="evidence" value="ECO:0007669"/>
    <property type="project" value="InterPro"/>
</dbReference>
<evidence type="ECO:0000256" key="8">
    <source>
        <dbReference type="ARBA" id="ARBA00022989"/>
    </source>
</evidence>
<accession>A0A7M5XKP9</accession>
<feature type="domain" description="Fucosyltransferase C-terminal" evidence="13">
    <location>
        <begin position="311"/>
        <end position="471"/>
    </location>
</feature>
<keyword evidence="10 12" id="KW-0472">Membrane</keyword>
<evidence type="ECO:0000259" key="14">
    <source>
        <dbReference type="Pfam" id="PF17039"/>
    </source>
</evidence>
<evidence type="ECO:0000256" key="7">
    <source>
        <dbReference type="ARBA" id="ARBA00022968"/>
    </source>
</evidence>
<keyword evidence="4 12" id="KW-0328">Glycosyltransferase</keyword>